<gene>
    <name evidence="2" type="ORF">HLQ16_21470</name>
</gene>
<comment type="caution">
    <text evidence="2">The sequence shown here is derived from an EMBL/GenBank/DDBJ whole genome shotgun (WGS) entry which is preliminary data.</text>
</comment>
<dbReference type="Pfam" id="PF01526">
    <property type="entry name" value="DDE_Tnp_Tn3"/>
    <property type="match status" value="1"/>
</dbReference>
<accession>A0A7Y3T0J4</accession>
<dbReference type="RefSeq" id="WP_171299028.1">
    <property type="nucleotide sequence ID" value="NZ_JABEYB010000024.1"/>
</dbReference>
<proteinExistence type="predicted"/>
<dbReference type="GO" id="GO:0006313">
    <property type="term" value="P:DNA transposition"/>
    <property type="evidence" value="ECO:0007669"/>
    <property type="project" value="InterPro"/>
</dbReference>
<organism evidence="2 3">
    <name type="scientific">Clostridium estertheticum</name>
    <dbReference type="NCBI Taxonomy" id="238834"/>
    <lineage>
        <taxon>Bacteria</taxon>
        <taxon>Bacillati</taxon>
        <taxon>Bacillota</taxon>
        <taxon>Clostridia</taxon>
        <taxon>Eubacteriales</taxon>
        <taxon>Clostridiaceae</taxon>
        <taxon>Clostridium</taxon>
    </lineage>
</organism>
<feature type="domain" description="Tn3 transposase DDE" evidence="1">
    <location>
        <begin position="2"/>
        <end position="67"/>
    </location>
</feature>
<evidence type="ECO:0000313" key="2">
    <source>
        <dbReference type="EMBL" id="NNU78475.1"/>
    </source>
</evidence>
<evidence type="ECO:0000259" key="1">
    <source>
        <dbReference type="Pfam" id="PF01526"/>
    </source>
</evidence>
<dbReference type="GO" id="GO:0004803">
    <property type="term" value="F:transposase activity"/>
    <property type="evidence" value="ECO:0007669"/>
    <property type="project" value="InterPro"/>
</dbReference>
<name>A0A7Y3T0J4_9CLOT</name>
<dbReference type="EMBL" id="JABEYB010000024">
    <property type="protein sequence ID" value="NNU78475.1"/>
    <property type="molecule type" value="Genomic_DNA"/>
</dbReference>
<dbReference type="Proteomes" id="UP000531659">
    <property type="component" value="Unassembled WGS sequence"/>
</dbReference>
<reference evidence="2 3" key="1">
    <citation type="submission" date="2020-05" db="EMBL/GenBank/DDBJ databases">
        <title>Complete genome of Clostridium estertheticum subspecies estertheticum, isolated from Vacuum packed lamb meat from New Zealand imported to Switzerland.</title>
        <authorList>
            <person name="Wambui J."/>
            <person name="Stevens M.J.A."/>
            <person name="Stephan R."/>
        </authorList>
    </citation>
    <scope>NUCLEOTIDE SEQUENCE [LARGE SCALE GENOMIC DNA]</scope>
    <source>
        <strain evidence="2 3">CEST001</strain>
    </source>
</reference>
<dbReference type="InterPro" id="IPR002513">
    <property type="entry name" value="Tn3_Tnp_DDE_dom"/>
</dbReference>
<sequence length="88" mass="10325">MLHEKDIQGQLQRATALSMIINSITLWNTKYLPKTVEKLKEKEGVDESLLKHVSPLGWEHINFIGQYDFDDSSDYNLIDNMRTFREIL</sequence>
<protein>
    <submittedName>
        <fullName evidence="2">Tn3 family transposase</fullName>
    </submittedName>
</protein>
<dbReference type="AlphaFoldDB" id="A0A7Y3T0J4"/>
<evidence type="ECO:0000313" key="3">
    <source>
        <dbReference type="Proteomes" id="UP000531659"/>
    </source>
</evidence>